<reference evidence="2 3" key="1">
    <citation type="submission" date="2017-03" db="EMBL/GenBank/DDBJ databases">
        <title>Genome sequence of Clostridium hungatei DSM 14427.</title>
        <authorList>
            <person name="Poehlein A."/>
            <person name="Daniel R."/>
        </authorList>
    </citation>
    <scope>NUCLEOTIDE SEQUENCE [LARGE SCALE GENOMIC DNA]</scope>
    <source>
        <strain evidence="2 3">DSM 14427</strain>
    </source>
</reference>
<name>A0A1V4SNU2_RUMHU</name>
<dbReference type="OrthoDB" id="1707630at2"/>
<keyword evidence="3" id="KW-1185">Reference proteome</keyword>
<evidence type="ECO:0000313" key="3">
    <source>
        <dbReference type="Proteomes" id="UP000191554"/>
    </source>
</evidence>
<evidence type="ECO:0000256" key="1">
    <source>
        <dbReference type="SAM" id="MobiDB-lite"/>
    </source>
</evidence>
<organism evidence="2 3">
    <name type="scientific">Ruminiclostridium hungatei</name>
    <name type="common">Clostridium hungatei</name>
    <dbReference type="NCBI Taxonomy" id="48256"/>
    <lineage>
        <taxon>Bacteria</taxon>
        <taxon>Bacillati</taxon>
        <taxon>Bacillota</taxon>
        <taxon>Clostridia</taxon>
        <taxon>Eubacteriales</taxon>
        <taxon>Oscillospiraceae</taxon>
        <taxon>Ruminiclostridium</taxon>
    </lineage>
</organism>
<evidence type="ECO:0000313" key="2">
    <source>
        <dbReference type="EMBL" id="OPX44907.1"/>
    </source>
</evidence>
<comment type="caution">
    <text evidence="2">The sequence shown here is derived from an EMBL/GenBank/DDBJ whole genome shotgun (WGS) entry which is preliminary data.</text>
</comment>
<accession>A0A1V4SNU2</accession>
<feature type="region of interest" description="Disordered" evidence="1">
    <location>
        <begin position="46"/>
        <end position="70"/>
    </location>
</feature>
<dbReference type="RefSeq" id="WP_133051092.1">
    <property type="nucleotide sequence ID" value="NZ_MZGX01000006.1"/>
</dbReference>
<dbReference type="Proteomes" id="UP000191554">
    <property type="component" value="Unassembled WGS sequence"/>
</dbReference>
<dbReference type="AlphaFoldDB" id="A0A1V4SNU2"/>
<feature type="compositionally biased region" description="Basic and acidic residues" evidence="1">
    <location>
        <begin position="54"/>
        <end position="70"/>
    </location>
</feature>
<sequence>MTNEEFQILVLEELKGIKSDISDLKSGQGTLESGMRALEEGQKRLEGRQGALEEGQKRLEERQGALEEGQKRLEERQGVLDEGQNRIENKLAAVYDQTAILTEFRTEANMKLDSLIEDNKSIHEMLGEHEISIRTLRRKPV</sequence>
<dbReference type="EMBL" id="MZGX01000006">
    <property type="protein sequence ID" value="OPX44907.1"/>
    <property type="molecule type" value="Genomic_DNA"/>
</dbReference>
<proteinExistence type="predicted"/>
<protein>
    <submittedName>
        <fullName evidence="2">Chromosome partition protein Smc</fullName>
    </submittedName>
</protein>
<dbReference type="SUPFAM" id="SSF57997">
    <property type="entry name" value="Tropomyosin"/>
    <property type="match status" value="1"/>
</dbReference>
<dbReference type="STRING" id="48256.CLHUN_11390"/>
<gene>
    <name evidence="2" type="primary">smc_2</name>
    <name evidence="2" type="ORF">CLHUN_11390</name>
</gene>